<sequence>MHRLTRLTRTVAAVVVMPMVAVGCSYGPSTSDSAGTRNSAERGVTSATDDPGAVSILPGTAALGQPLTAKGATITPRADNLAVLQAGAQTELGIEVSFTGVTTPIDATGANGGFRLHLSGGEQIPTSRPVEATTLPLASRVRSDSTGWVFFELGPGMRPTQLQLTAAPAGFGMEPAAIAIWTMPATLPAASAPAAPPPPPPPPG</sequence>
<evidence type="ECO:0000313" key="2">
    <source>
        <dbReference type="EMBL" id="ORA01768.1"/>
    </source>
</evidence>
<dbReference type="EMBL" id="MVHJ01000041">
    <property type="protein sequence ID" value="ORA01768.1"/>
    <property type="molecule type" value="Genomic_DNA"/>
</dbReference>
<dbReference type="RefSeq" id="WP_207573721.1">
    <property type="nucleotide sequence ID" value="NZ_MVHJ01000041.1"/>
</dbReference>
<evidence type="ECO:0008006" key="4">
    <source>
        <dbReference type="Google" id="ProtNLM"/>
    </source>
</evidence>
<comment type="caution">
    <text evidence="2">The sequence shown here is derived from an EMBL/GenBank/DDBJ whole genome shotgun (WGS) entry which is preliminary data.</text>
</comment>
<organism evidence="2 3">
    <name type="scientific">Mycolicibacterium bacteremicum</name>
    <name type="common">Mycobacterium bacteremicum</name>
    <dbReference type="NCBI Taxonomy" id="564198"/>
    <lineage>
        <taxon>Bacteria</taxon>
        <taxon>Bacillati</taxon>
        <taxon>Actinomycetota</taxon>
        <taxon>Actinomycetes</taxon>
        <taxon>Mycobacteriales</taxon>
        <taxon>Mycobacteriaceae</taxon>
        <taxon>Mycolicibacterium</taxon>
    </lineage>
</organism>
<feature type="region of interest" description="Disordered" evidence="1">
    <location>
        <begin position="27"/>
        <end position="52"/>
    </location>
</feature>
<feature type="compositionally biased region" description="Polar residues" evidence="1">
    <location>
        <begin position="27"/>
        <end position="38"/>
    </location>
</feature>
<accession>A0A1W9YNX8</accession>
<dbReference type="AlphaFoldDB" id="A0A1W9YNX8"/>
<evidence type="ECO:0000256" key="1">
    <source>
        <dbReference type="SAM" id="MobiDB-lite"/>
    </source>
</evidence>
<dbReference type="PROSITE" id="PS51257">
    <property type="entry name" value="PROKAR_LIPOPROTEIN"/>
    <property type="match status" value="1"/>
</dbReference>
<keyword evidence="3" id="KW-1185">Reference proteome</keyword>
<dbReference type="STRING" id="564198.BST17_26605"/>
<dbReference type="Proteomes" id="UP000192366">
    <property type="component" value="Unassembled WGS sequence"/>
</dbReference>
<feature type="non-terminal residue" evidence="2">
    <location>
        <position position="204"/>
    </location>
</feature>
<evidence type="ECO:0000313" key="3">
    <source>
        <dbReference type="Proteomes" id="UP000192366"/>
    </source>
</evidence>
<protein>
    <recommendedName>
        <fullName evidence="4">DUF4352 domain-containing protein</fullName>
    </recommendedName>
</protein>
<gene>
    <name evidence="2" type="ORF">BST17_26605</name>
</gene>
<name>A0A1W9YNX8_MYCBA</name>
<reference evidence="2 3" key="1">
    <citation type="submission" date="2017-02" db="EMBL/GenBank/DDBJ databases">
        <title>The new phylogeny of genus Mycobacterium.</title>
        <authorList>
            <person name="Tortoli E."/>
            <person name="Trovato A."/>
            <person name="Cirillo D.M."/>
        </authorList>
    </citation>
    <scope>NUCLEOTIDE SEQUENCE [LARGE SCALE GENOMIC DNA]</scope>
    <source>
        <strain evidence="2 3">DSM 45578</strain>
    </source>
</reference>
<proteinExistence type="predicted"/>